<reference evidence="3 4" key="1">
    <citation type="submission" date="2010-08" db="EMBL/GenBank/DDBJ databases">
        <title>The draft genome of Desulfovibrio fructosovorans JJ.</title>
        <authorList>
            <consortium name="US DOE Joint Genome Institute (JGI-PGF)"/>
            <person name="Lucas S."/>
            <person name="Copeland A."/>
            <person name="Lapidus A."/>
            <person name="Cheng J.-F."/>
            <person name="Bruce D."/>
            <person name="Goodwin L."/>
            <person name="Pitluck S."/>
            <person name="Land M.L."/>
            <person name="Hauser L."/>
            <person name="Chang Y.-J."/>
            <person name="Jeffries C."/>
            <person name="Wall J.D."/>
            <person name="Stahl D.A."/>
            <person name="Arkin A.P."/>
            <person name="Dehal P."/>
            <person name="Stolyar S.M."/>
            <person name="Hazen T.C."/>
            <person name="Woyke T.J."/>
        </authorList>
    </citation>
    <scope>NUCLEOTIDE SEQUENCE [LARGE SCALE GENOMIC DNA]</scope>
    <source>
        <strain evidence="3 4">JJ</strain>
    </source>
</reference>
<dbReference type="Proteomes" id="UP000006250">
    <property type="component" value="Unassembled WGS sequence"/>
</dbReference>
<evidence type="ECO:0000256" key="2">
    <source>
        <dbReference type="ARBA" id="ARBA00022679"/>
    </source>
</evidence>
<proteinExistence type="predicted"/>
<dbReference type="PANTHER" id="PTHR30160">
    <property type="entry name" value="TETRAACYLDISACCHARIDE 4'-KINASE-RELATED"/>
    <property type="match status" value="1"/>
</dbReference>
<gene>
    <name evidence="3" type="ORF">DesfrDRAFT_3741</name>
</gene>
<evidence type="ECO:0000313" key="3">
    <source>
        <dbReference type="EMBL" id="EFL49546.1"/>
    </source>
</evidence>
<dbReference type="CDD" id="cd03789">
    <property type="entry name" value="GT9_LPS_heptosyltransferase"/>
    <property type="match status" value="1"/>
</dbReference>
<keyword evidence="2 3" id="KW-0808">Transferase</keyword>
<keyword evidence="1" id="KW-0328">Glycosyltransferase</keyword>
<dbReference type="STRING" id="596151.DesfrDRAFT_3741"/>
<keyword evidence="4" id="KW-1185">Reference proteome</keyword>
<dbReference type="OrthoDB" id="5506840at2"/>
<dbReference type="SUPFAM" id="SSF53756">
    <property type="entry name" value="UDP-Glycosyltransferase/glycogen phosphorylase"/>
    <property type="match status" value="1"/>
</dbReference>
<dbReference type="Gene3D" id="3.40.50.2000">
    <property type="entry name" value="Glycogen Phosphorylase B"/>
    <property type="match status" value="1"/>
</dbReference>
<comment type="caution">
    <text evidence="3">The sequence shown here is derived from an EMBL/GenBank/DDBJ whole genome shotgun (WGS) entry which is preliminary data.</text>
</comment>
<dbReference type="RefSeq" id="WP_005996478.1">
    <property type="nucleotide sequence ID" value="NZ_AECZ01000040.1"/>
</dbReference>
<dbReference type="GO" id="GO:0008713">
    <property type="term" value="F:ADP-heptose-lipopolysaccharide heptosyltransferase activity"/>
    <property type="evidence" value="ECO:0007669"/>
    <property type="project" value="TreeGrafter"/>
</dbReference>
<name>E1K1J1_SOLFR</name>
<accession>E1K1J1</accession>
<protein>
    <submittedName>
        <fullName evidence="3">Glycosyl transferase family 9</fullName>
    </submittedName>
</protein>
<dbReference type="GO" id="GO:0009244">
    <property type="term" value="P:lipopolysaccharide core region biosynthetic process"/>
    <property type="evidence" value="ECO:0007669"/>
    <property type="project" value="TreeGrafter"/>
</dbReference>
<dbReference type="InterPro" id="IPR051199">
    <property type="entry name" value="LPS_LOS_Heptosyltrfase"/>
</dbReference>
<dbReference type="eggNOG" id="COG0859">
    <property type="taxonomic scope" value="Bacteria"/>
</dbReference>
<dbReference type="Pfam" id="PF01075">
    <property type="entry name" value="Glyco_transf_9"/>
    <property type="match status" value="1"/>
</dbReference>
<dbReference type="AlphaFoldDB" id="E1K1J1"/>
<dbReference type="EMBL" id="AECZ01000040">
    <property type="protein sequence ID" value="EFL49546.1"/>
    <property type="molecule type" value="Genomic_DNA"/>
</dbReference>
<organism evidence="3 4">
    <name type="scientific">Solidesulfovibrio fructosivorans JJ]</name>
    <dbReference type="NCBI Taxonomy" id="596151"/>
    <lineage>
        <taxon>Bacteria</taxon>
        <taxon>Pseudomonadati</taxon>
        <taxon>Thermodesulfobacteriota</taxon>
        <taxon>Desulfovibrionia</taxon>
        <taxon>Desulfovibrionales</taxon>
        <taxon>Desulfovibrionaceae</taxon>
        <taxon>Solidesulfovibrio</taxon>
    </lineage>
</organism>
<sequence>MARFLVLQLARLGDLVQTRRLLSGLDRAARRTGGEVHLAVDHSLAALAARLYPFAVVHGLPAHGAAGLNPLAATGRVLASRREFAALAELGFDKVFCLNFSPLGMAVAAMFPPEVQRGYRQSAGQADKDPLLRLIFRLARDRRGGGINLADIWAHLDDDPVPSETVNPQAAPRGGGLGVALAGRMARRSLPPEVLASVVRTLYLASGAGRVLLFGTASQAGEARALLRKLDPHVRDACRDMTGKTDLHDLVEAVSSLDRLVTPDTGAMHLAAFYGVPVTAFFLSSAWCHETGPYGVGHTVWQAVTPCAPCLESAPCGHGLACLPPFADPGFARTLAGSTKAAPPAGLVGMATTCDALGALCRPVCGEDPTERARAAFRAFLTRRLTPVVADAELGHELAQSSYLETDWVLPPVGRPLAGEW</sequence>
<evidence type="ECO:0000313" key="4">
    <source>
        <dbReference type="Proteomes" id="UP000006250"/>
    </source>
</evidence>
<evidence type="ECO:0000256" key="1">
    <source>
        <dbReference type="ARBA" id="ARBA00022676"/>
    </source>
</evidence>
<dbReference type="InterPro" id="IPR002201">
    <property type="entry name" value="Glyco_trans_9"/>
</dbReference>
<dbReference type="PANTHER" id="PTHR30160:SF7">
    <property type="entry name" value="ADP-HEPTOSE--LPS HEPTOSYLTRANSFERASE 2"/>
    <property type="match status" value="1"/>
</dbReference>
<dbReference type="GO" id="GO:0005829">
    <property type="term" value="C:cytosol"/>
    <property type="evidence" value="ECO:0007669"/>
    <property type="project" value="TreeGrafter"/>
</dbReference>